<sequence>MANLLIIEFSEEATENYLRLVSRKSEAEVEMDMEPSGVKLEIDIGPAHYGYEAEVAGKSIGEVFVKLEHTGSPKLKS</sequence>
<organism evidence="1 2">
    <name type="scientific">Colwellia chukchiensis</name>
    <dbReference type="NCBI Taxonomy" id="641665"/>
    <lineage>
        <taxon>Bacteria</taxon>
        <taxon>Pseudomonadati</taxon>
        <taxon>Pseudomonadota</taxon>
        <taxon>Gammaproteobacteria</taxon>
        <taxon>Alteromonadales</taxon>
        <taxon>Colwelliaceae</taxon>
        <taxon>Colwellia</taxon>
    </lineage>
</organism>
<protein>
    <submittedName>
        <fullName evidence="1">Uncharacterized protein</fullName>
    </submittedName>
</protein>
<evidence type="ECO:0000313" key="2">
    <source>
        <dbReference type="Proteomes" id="UP000199297"/>
    </source>
</evidence>
<dbReference type="RefSeq" id="WP_005492646.1">
    <property type="nucleotide sequence ID" value="NZ_FOBI01000003.1"/>
</dbReference>
<dbReference type="AlphaFoldDB" id="A0A1H7KID3"/>
<proteinExistence type="predicted"/>
<gene>
    <name evidence="1" type="ORF">SAMN05216262_103147</name>
</gene>
<evidence type="ECO:0000313" key="1">
    <source>
        <dbReference type="EMBL" id="SEK86284.1"/>
    </source>
</evidence>
<keyword evidence="2" id="KW-1185">Reference proteome</keyword>
<dbReference type="EMBL" id="FOBI01000003">
    <property type="protein sequence ID" value="SEK86284.1"/>
    <property type="molecule type" value="Genomic_DNA"/>
</dbReference>
<dbReference type="Proteomes" id="UP000199297">
    <property type="component" value="Unassembled WGS sequence"/>
</dbReference>
<accession>A0A1H7KID3</accession>
<reference evidence="2" key="1">
    <citation type="submission" date="2016-10" db="EMBL/GenBank/DDBJ databases">
        <authorList>
            <person name="Varghese N."/>
            <person name="Submissions S."/>
        </authorList>
    </citation>
    <scope>NUCLEOTIDE SEQUENCE [LARGE SCALE GENOMIC DNA]</scope>
    <source>
        <strain evidence="2">CGMCC 1.9127</strain>
    </source>
</reference>
<dbReference type="STRING" id="641665.GCA_002104455_02648"/>
<dbReference type="OrthoDB" id="6401859at2"/>
<name>A0A1H7KID3_9GAMM</name>